<sequence length="138" mass="15412">MASNQHQQHRASHVRVTAHSTVPSLPLPHHHSRTPLRNAATATQPPNSTAVVHRFTPNTHKHLHSRSTLLGDPIQPSLLTRLFPASPSTTTTTPHPTRHKLPPNPHNCTTTTQDNVLTRKPLCTRVVRAFWGRRGEMQ</sequence>
<evidence type="ECO:0000256" key="1">
    <source>
        <dbReference type="SAM" id="MobiDB-lite"/>
    </source>
</evidence>
<dbReference type="WBParaSite" id="MCU_014927-RA">
    <property type="protein sequence ID" value="MCU_014927-RA"/>
    <property type="gene ID" value="MCU_014927"/>
</dbReference>
<accession>A0A5K3G331</accession>
<name>A0A5K3G331_MESCO</name>
<feature type="compositionally biased region" description="Low complexity" evidence="1">
    <location>
        <begin position="84"/>
        <end position="95"/>
    </location>
</feature>
<evidence type="ECO:0000313" key="2">
    <source>
        <dbReference type="WBParaSite" id="MCU_014927-RA"/>
    </source>
</evidence>
<dbReference type="AlphaFoldDB" id="A0A5K3G331"/>
<proteinExistence type="predicted"/>
<feature type="region of interest" description="Disordered" evidence="1">
    <location>
        <begin position="84"/>
        <end position="112"/>
    </location>
</feature>
<protein>
    <submittedName>
        <fullName evidence="2">Uncharacterized protein</fullName>
    </submittedName>
</protein>
<reference evidence="2" key="1">
    <citation type="submission" date="2019-11" db="UniProtKB">
        <authorList>
            <consortium name="WormBaseParasite"/>
        </authorList>
    </citation>
    <scope>IDENTIFICATION</scope>
</reference>
<organism evidence="2">
    <name type="scientific">Mesocestoides corti</name>
    <name type="common">Flatworm</name>
    <dbReference type="NCBI Taxonomy" id="53468"/>
    <lineage>
        <taxon>Eukaryota</taxon>
        <taxon>Metazoa</taxon>
        <taxon>Spiralia</taxon>
        <taxon>Lophotrochozoa</taxon>
        <taxon>Platyhelminthes</taxon>
        <taxon>Cestoda</taxon>
        <taxon>Eucestoda</taxon>
        <taxon>Cyclophyllidea</taxon>
        <taxon>Mesocestoididae</taxon>
        <taxon>Mesocestoides</taxon>
    </lineage>
</organism>